<dbReference type="InterPro" id="IPR006977">
    <property type="entry name" value="Yip1_dom"/>
</dbReference>
<dbReference type="Pfam" id="PF04893">
    <property type="entry name" value="Yip1"/>
    <property type="match status" value="1"/>
</dbReference>
<feature type="transmembrane region" description="Helical" evidence="6">
    <location>
        <begin position="193"/>
        <end position="214"/>
    </location>
</feature>
<feature type="transmembrane region" description="Helical" evidence="6">
    <location>
        <begin position="220"/>
        <end position="240"/>
    </location>
</feature>
<dbReference type="EMBL" id="FN313908">
    <property type="protein sequence ID" value="CAX69642.1"/>
    <property type="molecule type" value="mRNA"/>
</dbReference>
<dbReference type="InterPro" id="IPR039765">
    <property type="entry name" value="Yip5/YIPF1/YIPF2"/>
</dbReference>
<organism evidence="8">
    <name type="scientific">Schistosoma japonicum</name>
    <name type="common">Blood fluke</name>
    <dbReference type="NCBI Taxonomy" id="6182"/>
    <lineage>
        <taxon>Eukaryota</taxon>
        <taxon>Metazoa</taxon>
        <taxon>Spiralia</taxon>
        <taxon>Lophotrochozoa</taxon>
        <taxon>Platyhelminthes</taxon>
        <taxon>Trematoda</taxon>
        <taxon>Digenea</taxon>
        <taxon>Strigeidida</taxon>
        <taxon>Schistosomatoidea</taxon>
        <taxon>Schistosomatidae</taxon>
        <taxon>Schistosoma</taxon>
    </lineage>
</organism>
<feature type="domain" description="Yip1" evidence="7">
    <location>
        <begin position="71"/>
        <end position="268"/>
    </location>
</feature>
<evidence type="ECO:0000256" key="1">
    <source>
        <dbReference type="ARBA" id="ARBA00004141"/>
    </source>
</evidence>
<feature type="transmembrane region" description="Helical" evidence="6">
    <location>
        <begin position="252"/>
        <end position="276"/>
    </location>
</feature>
<feature type="transmembrane region" description="Helical" evidence="6">
    <location>
        <begin position="90"/>
        <end position="110"/>
    </location>
</feature>
<dbReference type="PANTHER" id="PTHR12822:SF2">
    <property type="entry name" value="PROTEIN YIPF"/>
    <property type="match status" value="1"/>
</dbReference>
<name>C1L4L4_SCHJA</name>
<sequence>MSAPNGDYVRIPLSGSFDDQVNSELHGTLEHETNVESQPAESITSPLTFKFYQHYFDVDTSQVVHRLASALVPNPRTNFIQHSLKPHADLYGPFWIATTLILAAAIGGNVSNYLQSRGAVSSWHYDFQKVTLTSTIIYVYWWLMPLILHAFIHFHRKNKKPQSNDSESDLTDLLDRSDTDSSSYRNKKHSNNFLDVLSTYGYSLAVFVPVSILWTIQISILQWLLFLLAVVVSGAFLIFTLMPSIRKEHPKLATPIIIVMIVLHFGFSLALMIAFFHGSPPPVQQPLTDFANIHEQHAIENAKQFSNVTRLVVDKLKHQ</sequence>
<evidence type="ECO:0000259" key="7">
    <source>
        <dbReference type="Pfam" id="PF04893"/>
    </source>
</evidence>
<protein>
    <recommendedName>
        <fullName evidence="6">Protein YIPF</fullName>
    </recommendedName>
</protein>
<dbReference type="GO" id="GO:0031267">
    <property type="term" value="F:small GTPase binding"/>
    <property type="evidence" value="ECO:0007669"/>
    <property type="project" value="InterPro"/>
</dbReference>
<keyword evidence="3 6" id="KW-0812">Transmembrane</keyword>
<comment type="subcellular location">
    <subcellularLocation>
        <location evidence="6">Golgi apparatus membrane</location>
        <topology evidence="6">Multi-pass membrane protein</topology>
    </subcellularLocation>
    <subcellularLocation>
        <location evidence="1">Membrane</location>
        <topology evidence="1">Multi-pass membrane protein</topology>
    </subcellularLocation>
</comment>
<evidence type="ECO:0000256" key="2">
    <source>
        <dbReference type="ARBA" id="ARBA00010596"/>
    </source>
</evidence>
<evidence type="ECO:0000256" key="3">
    <source>
        <dbReference type="ARBA" id="ARBA00022692"/>
    </source>
</evidence>
<evidence type="ECO:0000256" key="5">
    <source>
        <dbReference type="ARBA" id="ARBA00023136"/>
    </source>
</evidence>
<keyword evidence="5 6" id="KW-0472">Membrane</keyword>
<proteinExistence type="evidence at transcript level"/>
<keyword evidence="4 6" id="KW-1133">Transmembrane helix</keyword>
<reference evidence="8" key="1">
    <citation type="journal article" date="2009" name="Nature">
        <title>The Schistosoma japonicum genome reveals features of host-parasite interplay.</title>
        <authorList>
            <person name="Liu F."/>
            <person name="Zhou Y."/>
            <person name="Wang Z.Q."/>
            <person name="Lu G."/>
            <person name="Zheng H."/>
            <person name="Brindley P.J."/>
            <person name="McManus D.P."/>
            <person name="Blair D."/>
            <person name="Zhang Q.H."/>
            <person name="Zhong Y."/>
            <person name="Wang S."/>
            <person name="Han Z.G."/>
            <person name="Chen Z."/>
        </authorList>
    </citation>
    <scope>NUCLEOTIDE SEQUENCE</scope>
    <source>
        <strain evidence="8">Anhui</strain>
    </source>
</reference>
<reference evidence="8" key="2">
    <citation type="submission" date="2009-03" db="EMBL/GenBank/DDBJ databases">
        <authorList>
            <person name="Gang L."/>
        </authorList>
    </citation>
    <scope>NUCLEOTIDE SEQUENCE</scope>
    <source>
        <strain evidence="8">Anhui</strain>
    </source>
</reference>
<feature type="transmembrane region" description="Helical" evidence="6">
    <location>
        <begin position="130"/>
        <end position="152"/>
    </location>
</feature>
<dbReference type="AlphaFoldDB" id="C1L4L4"/>
<evidence type="ECO:0000256" key="4">
    <source>
        <dbReference type="ARBA" id="ARBA00022989"/>
    </source>
</evidence>
<comment type="similarity">
    <text evidence="2 6">Belongs to the YIP1 family.</text>
</comment>
<dbReference type="GO" id="GO:0016192">
    <property type="term" value="P:vesicle-mediated transport"/>
    <property type="evidence" value="ECO:0007669"/>
    <property type="project" value="InterPro"/>
</dbReference>
<evidence type="ECO:0000313" key="8">
    <source>
        <dbReference type="EMBL" id="CAX69642.1"/>
    </source>
</evidence>
<evidence type="ECO:0000256" key="6">
    <source>
        <dbReference type="RuleBase" id="RU361264"/>
    </source>
</evidence>
<accession>C1L4L4</accession>
<dbReference type="PANTHER" id="PTHR12822">
    <property type="entry name" value="PROTEIN YIPF"/>
    <property type="match status" value="1"/>
</dbReference>
<dbReference type="GO" id="GO:0000139">
    <property type="term" value="C:Golgi membrane"/>
    <property type="evidence" value="ECO:0007669"/>
    <property type="project" value="UniProtKB-SubCell"/>
</dbReference>